<dbReference type="Pfam" id="PF00535">
    <property type="entry name" value="Glycos_transf_2"/>
    <property type="match status" value="1"/>
</dbReference>
<evidence type="ECO:0000259" key="3">
    <source>
        <dbReference type="Pfam" id="PF00535"/>
    </source>
</evidence>
<dbReference type="EMBL" id="FZNR01000024">
    <property type="protein sequence ID" value="SNS79286.1"/>
    <property type="molecule type" value="Genomic_DNA"/>
</dbReference>
<evidence type="ECO:0000313" key="5">
    <source>
        <dbReference type="Proteomes" id="UP000198415"/>
    </source>
</evidence>
<keyword evidence="4" id="KW-0808">Transferase</keyword>
<dbReference type="InterPro" id="IPR029044">
    <property type="entry name" value="Nucleotide-diphossugar_trans"/>
</dbReference>
<comment type="similarity">
    <text evidence="1">Belongs to the glycosyltransferase 2 family.</text>
</comment>
<feature type="domain" description="Glycosyltransferase 2-like" evidence="3">
    <location>
        <begin position="46"/>
        <end position="195"/>
    </location>
</feature>
<protein>
    <submittedName>
        <fullName evidence="4">Glycosyl transferase family 2</fullName>
    </submittedName>
</protein>
<keyword evidence="5" id="KW-1185">Reference proteome</keyword>
<organism evidence="4 5">
    <name type="scientific">Actinoplanes regularis</name>
    <dbReference type="NCBI Taxonomy" id="52697"/>
    <lineage>
        <taxon>Bacteria</taxon>
        <taxon>Bacillati</taxon>
        <taxon>Actinomycetota</taxon>
        <taxon>Actinomycetes</taxon>
        <taxon>Micromonosporales</taxon>
        <taxon>Micromonosporaceae</taxon>
        <taxon>Actinoplanes</taxon>
    </lineage>
</organism>
<dbReference type="PANTHER" id="PTHR48090">
    <property type="entry name" value="UNDECAPRENYL-PHOSPHATE 4-DEOXY-4-FORMAMIDO-L-ARABINOSE TRANSFERASE-RELATED"/>
    <property type="match status" value="1"/>
</dbReference>
<dbReference type="GO" id="GO:0016740">
    <property type="term" value="F:transferase activity"/>
    <property type="evidence" value="ECO:0007669"/>
    <property type="project" value="UniProtKB-KW"/>
</dbReference>
<dbReference type="Proteomes" id="UP000198415">
    <property type="component" value="Unassembled WGS sequence"/>
</dbReference>
<dbReference type="InterPro" id="IPR050256">
    <property type="entry name" value="Glycosyltransferase_2"/>
</dbReference>
<sequence>MASGRGEPSADRKNQQATSLFRKTSSSAGKHFRPGHVLAFDGMTDVVLPCRNEAAALPGLLARMPAGYRPLVVDNGSTDGSAAVARSCGADVISVAEPGYGAAVHAGVLAADPADGVVCVMDADGSFDPAQLPRLAGPVLAGEAQLGTGRRRAVARGVWPLHARVANTVLAHRLRRTTGLDLHDIGPIRAVRRADLLSLGLRDRRFGYPLELLIAAGRAGWRVVEVDVTYHPRAAGTRSKVTGTLLGTARAVRDMSAVLAR</sequence>
<name>A0A239HCW8_9ACTN</name>
<dbReference type="AlphaFoldDB" id="A0A239HCW8"/>
<dbReference type="InterPro" id="IPR001173">
    <property type="entry name" value="Glyco_trans_2-like"/>
</dbReference>
<proteinExistence type="inferred from homology"/>
<feature type="region of interest" description="Disordered" evidence="2">
    <location>
        <begin position="1"/>
        <end position="29"/>
    </location>
</feature>
<gene>
    <name evidence="4" type="ORF">SAMN06264365_12443</name>
</gene>
<evidence type="ECO:0000256" key="2">
    <source>
        <dbReference type="SAM" id="MobiDB-lite"/>
    </source>
</evidence>
<accession>A0A239HCW8</accession>
<dbReference type="SUPFAM" id="SSF53448">
    <property type="entry name" value="Nucleotide-diphospho-sugar transferases"/>
    <property type="match status" value="1"/>
</dbReference>
<feature type="compositionally biased region" description="Polar residues" evidence="2">
    <location>
        <begin position="15"/>
        <end position="28"/>
    </location>
</feature>
<dbReference type="CDD" id="cd04179">
    <property type="entry name" value="DPM_DPG-synthase_like"/>
    <property type="match status" value="1"/>
</dbReference>
<reference evidence="4 5" key="1">
    <citation type="submission" date="2017-06" db="EMBL/GenBank/DDBJ databases">
        <authorList>
            <person name="Kim H.J."/>
            <person name="Triplett B.A."/>
        </authorList>
    </citation>
    <scope>NUCLEOTIDE SEQUENCE [LARGE SCALE GENOMIC DNA]</scope>
    <source>
        <strain evidence="4 5">DSM 43151</strain>
    </source>
</reference>
<evidence type="ECO:0000313" key="4">
    <source>
        <dbReference type="EMBL" id="SNS79286.1"/>
    </source>
</evidence>
<dbReference type="PANTHER" id="PTHR48090:SF7">
    <property type="entry name" value="RFBJ PROTEIN"/>
    <property type="match status" value="1"/>
</dbReference>
<evidence type="ECO:0000256" key="1">
    <source>
        <dbReference type="ARBA" id="ARBA00006739"/>
    </source>
</evidence>
<dbReference type="Gene3D" id="3.90.550.10">
    <property type="entry name" value="Spore Coat Polysaccharide Biosynthesis Protein SpsA, Chain A"/>
    <property type="match status" value="1"/>
</dbReference>